<dbReference type="Proteomes" id="UP000002051">
    <property type="component" value="Unassembled WGS sequence"/>
</dbReference>
<accession>A0A072TZS2</accession>
<evidence type="ECO:0000313" key="4">
    <source>
        <dbReference type="EnsemblPlants" id="KEH22691"/>
    </source>
</evidence>
<evidence type="ECO:0000313" key="3">
    <source>
        <dbReference type="EMBL" id="RHN45886.1"/>
    </source>
</evidence>
<dbReference type="AlphaFoldDB" id="A0A072TZS2"/>
<evidence type="ECO:0000313" key="5">
    <source>
        <dbReference type="Proteomes" id="UP000002051"/>
    </source>
</evidence>
<keyword evidence="1" id="KW-0732">Signal</keyword>
<sequence>MASKYSLVLLLLGMMVLTTVVSDRRPDLFFGYVPVLDLEEDWPDLFFPPSTIIVGGKPNSFRYPPILDPEED</sequence>
<evidence type="ECO:0000256" key="1">
    <source>
        <dbReference type="SAM" id="SignalP"/>
    </source>
</evidence>
<dbReference type="EnsemblPlants" id="KEH22691">
    <property type="protein sequence ID" value="KEH22691"/>
    <property type="gene ID" value="MTR_7g056500"/>
</dbReference>
<dbReference type="EMBL" id="CM001223">
    <property type="protein sequence ID" value="KEH22691.1"/>
    <property type="molecule type" value="Genomic_DNA"/>
</dbReference>
<dbReference type="HOGENOM" id="CLU_195532_0_0_1"/>
<dbReference type="Proteomes" id="UP000265566">
    <property type="component" value="Chromosome 7"/>
</dbReference>
<reference evidence="2 5" key="2">
    <citation type="journal article" date="2014" name="BMC Genomics">
        <title>An improved genome release (version Mt4.0) for the model legume Medicago truncatula.</title>
        <authorList>
            <person name="Tang H."/>
            <person name="Krishnakumar V."/>
            <person name="Bidwell S."/>
            <person name="Rosen B."/>
            <person name="Chan A."/>
            <person name="Zhou S."/>
            <person name="Gentzbittel L."/>
            <person name="Childs K.L."/>
            <person name="Yandell M."/>
            <person name="Gundlach H."/>
            <person name="Mayer K.F."/>
            <person name="Schwartz D.C."/>
            <person name="Town C.D."/>
        </authorList>
    </citation>
    <scope>GENOME REANNOTATION</scope>
    <source>
        <strain evidence="2">A17</strain>
        <strain evidence="4 5">cv. Jemalong A17</strain>
    </source>
</reference>
<reference evidence="3" key="4">
    <citation type="journal article" date="2018" name="Nat. Plants">
        <title>Whole-genome landscape of Medicago truncatula symbiotic genes.</title>
        <authorList>
            <person name="Pecrix Y."/>
            <person name="Gamas P."/>
            <person name="Carrere S."/>
        </authorList>
    </citation>
    <scope>NUCLEOTIDE SEQUENCE</scope>
    <source>
        <tissue evidence="3">Leaves</tissue>
    </source>
</reference>
<feature type="signal peptide" evidence="1">
    <location>
        <begin position="1"/>
        <end position="22"/>
    </location>
</feature>
<dbReference type="Gramene" id="rna40310">
    <property type="protein sequence ID" value="RHN45886.1"/>
    <property type="gene ID" value="gene40310"/>
</dbReference>
<protein>
    <submittedName>
        <fullName evidence="2">Leguminosin group567 LEED...PEED secreted peptide</fullName>
    </submittedName>
</protein>
<gene>
    <name evidence="2" type="ordered locus">MTR_7g056500</name>
    <name evidence="3" type="ORF">MtrunA17_Chr7g0236321</name>
</gene>
<dbReference type="EMBL" id="PSQE01000007">
    <property type="protein sequence ID" value="RHN45886.1"/>
    <property type="molecule type" value="Genomic_DNA"/>
</dbReference>
<feature type="chain" id="PRO_5014499159" evidence="1">
    <location>
        <begin position="23"/>
        <end position="72"/>
    </location>
</feature>
<reference evidence="2 5" key="1">
    <citation type="journal article" date="2011" name="Nature">
        <title>The Medicago genome provides insight into the evolution of rhizobial symbioses.</title>
        <authorList>
            <person name="Young N.D."/>
            <person name="Debelle F."/>
            <person name="Oldroyd G.E."/>
            <person name="Geurts R."/>
            <person name="Cannon S.B."/>
            <person name="Udvardi M.K."/>
            <person name="Benedito V.A."/>
            <person name="Mayer K.F."/>
            <person name="Gouzy J."/>
            <person name="Schoof H."/>
            <person name="Van de Peer Y."/>
            <person name="Proost S."/>
            <person name="Cook D.R."/>
            <person name="Meyers B.C."/>
            <person name="Spannagl M."/>
            <person name="Cheung F."/>
            <person name="De Mita S."/>
            <person name="Krishnakumar V."/>
            <person name="Gundlach H."/>
            <person name="Zhou S."/>
            <person name="Mudge J."/>
            <person name="Bharti A.K."/>
            <person name="Murray J.D."/>
            <person name="Naoumkina M.A."/>
            <person name="Rosen B."/>
            <person name="Silverstein K.A."/>
            <person name="Tang H."/>
            <person name="Rombauts S."/>
            <person name="Zhao P.X."/>
            <person name="Zhou P."/>
            <person name="Barbe V."/>
            <person name="Bardou P."/>
            <person name="Bechner M."/>
            <person name="Bellec A."/>
            <person name="Berger A."/>
            <person name="Berges H."/>
            <person name="Bidwell S."/>
            <person name="Bisseling T."/>
            <person name="Choisne N."/>
            <person name="Couloux A."/>
            <person name="Denny R."/>
            <person name="Deshpande S."/>
            <person name="Dai X."/>
            <person name="Doyle J.J."/>
            <person name="Dudez A.M."/>
            <person name="Farmer A.D."/>
            <person name="Fouteau S."/>
            <person name="Franken C."/>
            <person name="Gibelin C."/>
            <person name="Gish J."/>
            <person name="Goldstein S."/>
            <person name="Gonzalez A.J."/>
            <person name="Green P.J."/>
            <person name="Hallab A."/>
            <person name="Hartog M."/>
            <person name="Hua A."/>
            <person name="Humphray S.J."/>
            <person name="Jeong D.H."/>
            <person name="Jing Y."/>
            <person name="Jocker A."/>
            <person name="Kenton S.M."/>
            <person name="Kim D.J."/>
            <person name="Klee K."/>
            <person name="Lai H."/>
            <person name="Lang C."/>
            <person name="Lin S."/>
            <person name="Macmil S.L."/>
            <person name="Magdelenat G."/>
            <person name="Matthews L."/>
            <person name="McCorrison J."/>
            <person name="Monaghan E.L."/>
            <person name="Mun J.H."/>
            <person name="Najar F.Z."/>
            <person name="Nicholson C."/>
            <person name="Noirot C."/>
            <person name="O'Bleness M."/>
            <person name="Paule C.R."/>
            <person name="Poulain J."/>
            <person name="Prion F."/>
            <person name="Qin B."/>
            <person name="Qu C."/>
            <person name="Retzel E.F."/>
            <person name="Riddle C."/>
            <person name="Sallet E."/>
            <person name="Samain S."/>
            <person name="Samson N."/>
            <person name="Sanders I."/>
            <person name="Saurat O."/>
            <person name="Scarpelli C."/>
            <person name="Schiex T."/>
            <person name="Segurens B."/>
            <person name="Severin A.J."/>
            <person name="Sherrier D.J."/>
            <person name="Shi R."/>
            <person name="Sims S."/>
            <person name="Singer S.R."/>
            <person name="Sinharoy S."/>
            <person name="Sterck L."/>
            <person name="Viollet A."/>
            <person name="Wang B.B."/>
            <person name="Wang K."/>
            <person name="Wang M."/>
            <person name="Wang X."/>
            <person name="Warfsmann J."/>
            <person name="Weissenbach J."/>
            <person name="White D.D."/>
            <person name="White J.D."/>
            <person name="Wiley G.B."/>
            <person name="Wincker P."/>
            <person name="Xing Y."/>
            <person name="Yang L."/>
            <person name="Yao Z."/>
            <person name="Ying F."/>
            <person name="Zhai J."/>
            <person name="Zhou L."/>
            <person name="Zuber A."/>
            <person name="Denarie J."/>
            <person name="Dixon R.A."/>
            <person name="May G.D."/>
            <person name="Schwartz D.C."/>
            <person name="Rogers J."/>
            <person name="Quetier F."/>
            <person name="Town C.D."/>
            <person name="Roe B.A."/>
        </authorList>
    </citation>
    <scope>NUCLEOTIDE SEQUENCE [LARGE SCALE GENOMIC DNA]</scope>
    <source>
        <strain evidence="2">A17</strain>
        <strain evidence="4 5">cv. Jemalong A17</strain>
    </source>
</reference>
<name>A0A072TZS2_MEDTR</name>
<evidence type="ECO:0000313" key="2">
    <source>
        <dbReference type="EMBL" id="KEH22691.1"/>
    </source>
</evidence>
<proteinExistence type="predicted"/>
<reference evidence="4" key="3">
    <citation type="submission" date="2015-04" db="UniProtKB">
        <authorList>
            <consortium name="EnsemblPlants"/>
        </authorList>
    </citation>
    <scope>IDENTIFICATION</scope>
    <source>
        <strain evidence="4">cv. Jemalong A17</strain>
    </source>
</reference>
<keyword evidence="5" id="KW-1185">Reference proteome</keyword>
<organism evidence="2 5">
    <name type="scientific">Medicago truncatula</name>
    <name type="common">Barrel medic</name>
    <name type="synonym">Medicago tribuloides</name>
    <dbReference type="NCBI Taxonomy" id="3880"/>
    <lineage>
        <taxon>Eukaryota</taxon>
        <taxon>Viridiplantae</taxon>
        <taxon>Streptophyta</taxon>
        <taxon>Embryophyta</taxon>
        <taxon>Tracheophyta</taxon>
        <taxon>Spermatophyta</taxon>
        <taxon>Magnoliopsida</taxon>
        <taxon>eudicotyledons</taxon>
        <taxon>Gunneridae</taxon>
        <taxon>Pentapetalae</taxon>
        <taxon>rosids</taxon>
        <taxon>fabids</taxon>
        <taxon>Fabales</taxon>
        <taxon>Fabaceae</taxon>
        <taxon>Papilionoideae</taxon>
        <taxon>50 kb inversion clade</taxon>
        <taxon>NPAAA clade</taxon>
        <taxon>Hologalegina</taxon>
        <taxon>IRL clade</taxon>
        <taxon>Trifolieae</taxon>
        <taxon>Medicago</taxon>
    </lineage>
</organism>